<keyword evidence="3" id="KW-1185">Reference proteome</keyword>
<evidence type="ECO:0000256" key="1">
    <source>
        <dbReference type="SAM" id="Coils"/>
    </source>
</evidence>
<reference evidence="2 3" key="1">
    <citation type="submission" date="2020-08" db="EMBL/GenBank/DDBJ databases">
        <title>The Agave Microbiome: Exploring the role of microbial communities in plant adaptations to desert environments.</title>
        <authorList>
            <person name="Partida-Martinez L.P."/>
        </authorList>
    </citation>
    <scope>NUCLEOTIDE SEQUENCE [LARGE SCALE GENOMIC DNA]</scope>
    <source>
        <strain evidence="2 3">AT3.2</strain>
    </source>
</reference>
<name>A0A7W9X252_9BURK</name>
<evidence type="ECO:0008006" key="4">
    <source>
        <dbReference type="Google" id="ProtNLM"/>
    </source>
</evidence>
<evidence type="ECO:0000313" key="2">
    <source>
        <dbReference type="EMBL" id="MBB6135114.1"/>
    </source>
</evidence>
<gene>
    <name evidence="2" type="ORF">HD842_003272</name>
</gene>
<evidence type="ECO:0000313" key="3">
    <source>
        <dbReference type="Proteomes" id="UP000540787"/>
    </source>
</evidence>
<keyword evidence="1" id="KW-0175">Coiled coil</keyword>
<dbReference type="RefSeq" id="WP_183555761.1">
    <property type="nucleotide sequence ID" value="NZ_JACHBX010000003.1"/>
</dbReference>
<comment type="caution">
    <text evidence="2">The sequence shown here is derived from an EMBL/GenBank/DDBJ whole genome shotgun (WGS) entry which is preliminary data.</text>
</comment>
<accession>A0A7W9X252</accession>
<feature type="coiled-coil region" evidence="1">
    <location>
        <begin position="228"/>
        <end position="255"/>
    </location>
</feature>
<organism evidence="2 3">
    <name type="scientific">Massilia aurea</name>
    <dbReference type="NCBI Taxonomy" id="373040"/>
    <lineage>
        <taxon>Bacteria</taxon>
        <taxon>Pseudomonadati</taxon>
        <taxon>Pseudomonadota</taxon>
        <taxon>Betaproteobacteria</taxon>
        <taxon>Burkholderiales</taxon>
        <taxon>Oxalobacteraceae</taxon>
        <taxon>Telluria group</taxon>
        <taxon>Massilia</taxon>
    </lineage>
</organism>
<protein>
    <recommendedName>
        <fullName evidence="4">Chemotaxis protein</fullName>
    </recommendedName>
</protein>
<proteinExistence type="predicted"/>
<dbReference type="AlphaFoldDB" id="A0A7W9X252"/>
<sequence length="310" mass="31746">MPVPFLLWGAAALLAGTGVVKGVGAMSDFDEAKKIGETARRRYEKAEAALDKDRDNTNTAFEDLGRFKLSIFSEQIKHLVEVIKRSKSAKSIMKDFDVKVSVDELKEMERLVLKSLEIEKGLGVGAAAGALAAMGAYSGVGTLAAASTGAMISGLSGAAATNATMAWLGGGALSAGGYGMAGGAIALGGIVLGPALAIGGFMMASKAEEALTQSRAYEAKADTAVAEMKKVTLALAALRSNVKELSAALEGLVQRFDAVKVDDDSDPQAFATMVMVGKGLKNLLDVAIMGADGAAVPNIKAKISGLAELS</sequence>
<dbReference type="Proteomes" id="UP000540787">
    <property type="component" value="Unassembled WGS sequence"/>
</dbReference>
<dbReference type="EMBL" id="JACHBX010000003">
    <property type="protein sequence ID" value="MBB6135114.1"/>
    <property type="molecule type" value="Genomic_DNA"/>
</dbReference>